<feature type="transmembrane region" description="Helical" evidence="8">
    <location>
        <begin position="398"/>
        <end position="416"/>
    </location>
</feature>
<feature type="transmembrane region" description="Helical" evidence="8">
    <location>
        <begin position="612"/>
        <end position="636"/>
    </location>
</feature>
<accession>A0A512T4L0</accession>
<comment type="similarity">
    <text evidence="2">Belongs to the resistance-nodulation-cell division (RND) (TC 2.A.6) family. MmpL subfamily.</text>
</comment>
<feature type="domain" description="Membrane transport protein MMPL" evidence="9">
    <location>
        <begin position="128"/>
        <end position="396"/>
    </location>
</feature>
<feature type="transmembrane region" description="Helical" evidence="8">
    <location>
        <begin position="579"/>
        <end position="600"/>
    </location>
</feature>
<dbReference type="SUPFAM" id="SSF82866">
    <property type="entry name" value="Multidrug efflux transporter AcrB transmembrane domain"/>
    <property type="match status" value="2"/>
</dbReference>
<feature type="compositionally biased region" description="Polar residues" evidence="7">
    <location>
        <begin position="751"/>
        <end position="762"/>
    </location>
</feature>
<evidence type="ECO:0000256" key="4">
    <source>
        <dbReference type="ARBA" id="ARBA00022692"/>
    </source>
</evidence>
<organism evidence="10 11">
    <name type="scientific">Knoellia locipacati</name>
    <dbReference type="NCBI Taxonomy" id="882824"/>
    <lineage>
        <taxon>Bacteria</taxon>
        <taxon>Bacillati</taxon>
        <taxon>Actinomycetota</taxon>
        <taxon>Actinomycetes</taxon>
        <taxon>Micrococcales</taxon>
        <taxon>Intrasporangiaceae</taxon>
        <taxon>Knoellia</taxon>
    </lineage>
</organism>
<feature type="transmembrane region" description="Helical" evidence="8">
    <location>
        <begin position="306"/>
        <end position="325"/>
    </location>
</feature>
<evidence type="ECO:0000256" key="5">
    <source>
        <dbReference type="ARBA" id="ARBA00022989"/>
    </source>
</evidence>
<name>A0A512T4L0_9MICO</name>
<dbReference type="InterPro" id="IPR004869">
    <property type="entry name" value="MMPL_dom"/>
</dbReference>
<feature type="transmembrane region" description="Helical" evidence="8">
    <location>
        <begin position="337"/>
        <end position="358"/>
    </location>
</feature>
<evidence type="ECO:0000313" key="11">
    <source>
        <dbReference type="Proteomes" id="UP000321793"/>
    </source>
</evidence>
<keyword evidence="6 8" id="KW-0472">Membrane</keyword>
<comment type="caution">
    <text evidence="10">The sequence shown here is derived from an EMBL/GenBank/DDBJ whole genome shotgun (WGS) entry which is preliminary data.</text>
</comment>
<keyword evidence="3" id="KW-1003">Cell membrane</keyword>
<dbReference type="Pfam" id="PF03176">
    <property type="entry name" value="MMPL"/>
    <property type="match status" value="2"/>
</dbReference>
<evidence type="ECO:0000256" key="8">
    <source>
        <dbReference type="SAM" id="Phobius"/>
    </source>
</evidence>
<dbReference type="EMBL" id="BKBA01000012">
    <property type="protein sequence ID" value="GEQ15122.1"/>
    <property type="molecule type" value="Genomic_DNA"/>
</dbReference>
<evidence type="ECO:0000256" key="2">
    <source>
        <dbReference type="ARBA" id="ARBA00010157"/>
    </source>
</evidence>
<feature type="compositionally biased region" description="Low complexity" evidence="7">
    <location>
        <begin position="740"/>
        <end position="750"/>
    </location>
</feature>
<gene>
    <name evidence="10" type="ORF">KLO01_31690</name>
</gene>
<protein>
    <submittedName>
        <fullName evidence="10">Membrane protein</fullName>
    </submittedName>
</protein>
<reference evidence="10 11" key="1">
    <citation type="submission" date="2019-07" db="EMBL/GenBank/DDBJ databases">
        <title>Whole genome shotgun sequence of Knoellia locipacati NBRC 109775.</title>
        <authorList>
            <person name="Hosoyama A."/>
            <person name="Uohara A."/>
            <person name="Ohji S."/>
            <person name="Ichikawa N."/>
        </authorList>
    </citation>
    <scope>NUCLEOTIDE SEQUENCE [LARGE SCALE GENOMIC DNA]</scope>
    <source>
        <strain evidence="10 11">NBRC 109775</strain>
    </source>
</reference>
<feature type="transmembrane region" description="Helical" evidence="8">
    <location>
        <begin position="648"/>
        <end position="670"/>
    </location>
</feature>
<feature type="transmembrane region" description="Helical" evidence="8">
    <location>
        <begin position="259"/>
        <end position="278"/>
    </location>
</feature>
<dbReference type="AlphaFoldDB" id="A0A512T4L0"/>
<dbReference type="RefSeq" id="WP_246136257.1">
    <property type="nucleotide sequence ID" value="NZ_BAABDN010000002.1"/>
</dbReference>
<feature type="transmembrane region" description="Helical" evidence="8">
    <location>
        <begin position="226"/>
        <end position="247"/>
    </location>
</feature>
<comment type="subcellular location">
    <subcellularLocation>
        <location evidence="1">Cell membrane</location>
        <topology evidence="1">Multi-pass membrane protein</topology>
    </subcellularLocation>
</comment>
<dbReference type="PANTHER" id="PTHR33406">
    <property type="entry name" value="MEMBRANE PROTEIN MJ1562-RELATED"/>
    <property type="match status" value="1"/>
</dbReference>
<evidence type="ECO:0000256" key="6">
    <source>
        <dbReference type="ARBA" id="ARBA00023136"/>
    </source>
</evidence>
<dbReference type="GO" id="GO:0005886">
    <property type="term" value="C:plasma membrane"/>
    <property type="evidence" value="ECO:0007669"/>
    <property type="project" value="UniProtKB-SubCell"/>
</dbReference>
<proteinExistence type="inferred from homology"/>
<dbReference type="InterPro" id="IPR050545">
    <property type="entry name" value="Mycobact_MmpL"/>
</dbReference>
<evidence type="ECO:0000256" key="7">
    <source>
        <dbReference type="SAM" id="MobiDB-lite"/>
    </source>
</evidence>
<keyword evidence="11" id="KW-1185">Reference proteome</keyword>
<feature type="transmembrane region" description="Helical" evidence="8">
    <location>
        <begin position="676"/>
        <end position="695"/>
    </location>
</feature>
<feature type="domain" description="Membrane transport protein MMPL" evidence="9">
    <location>
        <begin position="505"/>
        <end position="740"/>
    </location>
</feature>
<evidence type="ECO:0000313" key="10">
    <source>
        <dbReference type="EMBL" id="GEQ15122.1"/>
    </source>
</evidence>
<keyword evidence="5 8" id="KW-1133">Transmembrane helix</keyword>
<evidence type="ECO:0000256" key="1">
    <source>
        <dbReference type="ARBA" id="ARBA00004651"/>
    </source>
</evidence>
<evidence type="ECO:0000259" key="9">
    <source>
        <dbReference type="Pfam" id="PF03176"/>
    </source>
</evidence>
<feature type="transmembrane region" description="Helical" evidence="8">
    <location>
        <begin position="201"/>
        <end position="219"/>
    </location>
</feature>
<keyword evidence="4 8" id="KW-0812">Transmembrane</keyword>
<dbReference type="Gene3D" id="1.20.1640.10">
    <property type="entry name" value="Multidrug efflux transporter AcrB transmembrane domain"/>
    <property type="match status" value="2"/>
</dbReference>
<feature type="transmembrane region" description="Helical" evidence="8">
    <location>
        <begin position="553"/>
        <end position="572"/>
    </location>
</feature>
<sequence>MTHHRGQHRSRLPRRVLLGALAVLLCWLAVGAVGGPATGRLSEVQKNDNASFLPTDAESTAVLEAVSRFSDEDEIPLFLIAEERDGGELDERDGFALLQLARELPAVPLPGLDKTLGDYVVDGAQIVPVPSEDRRAALLIVPLTEAAVSDVVDGEAPIVAATEELRVKARVALNGTGLTTSVGGPGGLVADFSAAFAGIDGVLLLVALVVVLVILLVVYRSPILPVAVLLSAVFGLSLAVLVIRPLAENGTIELSGQSQGIMFILVVGAATDYALLLVSRFREELHEHESAWVALQRAWRGSVEPIAASAATVILGLLCLMLASLRNTAGLGPVGAFGVAGALLASLTFLPAVLLLFGRRAFWPFAPRVDHHHAEDAVGTRALWGRVSGLVGRHPRRTWVVTLAVLLAAAAFAPTFKAEGVTIKDTFLVATDSVDAQQAIERHFAAGAGSPIQVVVPSDRAEAVRSALDADPGIESAYIGLTPPVPGQPAPEAAPVDGLQLVQGTATGAADSTEAEDTVRRLRTSLDAVSPDAIVGGQAAINLDVLEASGRDLRVIVPAILVVIFLVLCLLLRSFVAPLLLVVANVVSFAATIGVSALVFDHVLGFGGSDPAIPLYGFVFLVALGIDYSIFLMTRVREESVRRGTRPGILVGLAVTGGVITSAGIVLAATFSSLTVLPLVFLVQVAFIVAFGVILDTFVVRSLLVPALAHDIGPKVWWPARLAGDRVAPSEAERVEEAPETPGTPETPRTSDTTGTLGTSAH</sequence>
<dbReference type="Proteomes" id="UP000321793">
    <property type="component" value="Unassembled WGS sequence"/>
</dbReference>
<evidence type="ECO:0000256" key="3">
    <source>
        <dbReference type="ARBA" id="ARBA00022475"/>
    </source>
</evidence>
<feature type="region of interest" description="Disordered" evidence="7">
    <location>
        <begin position="729"/>
        <end position="762"/>
    </location>
</feature>
<dbReference type="PANTHER" id="PTHR33406:SF6">
    <property type="entry name" value="MEMBRANE PROTEIN YDGH-RELATED"/>
    <property type="match status" value="1"/>
</dbReference>